<organism evidence="1">
    <name type="scientific">Salix viminalis</name>
    <name type="common">Common osier</name>
    <name type="synonym">Basket willow</name>
    <dbReference type="NCBI Taxonomy" id="40686"/>
    <lineage>
        <taxon>Eukaryota</taxon>
        <taxon>Viridiplantae</taxon>
        <taxon>Streptophyta</taxon>
        <taxon>Embryophyta</taxon>
        <taxon>Tracheophyta</taxon>
        <taxon>Spermatophyta</taxon>
        <taxon>Magnoliopsida</taxon>
        <taxon>eudicotyledons</taxon>
        <taxon>Gunneridae</taxon>
        <taxon>Pentapetalae</taxon>
        <taxon>rosids</taxon>
        <taxon>fabids</taxon>
        <taxon>Malpighiales</taxon>
        <taxon>Salicaceae</taxon>
        <taxon>Saliceae</taxon>
        <taxon>Salix</taxon>
    </lineage>
</organism>
<accession>A0A6N2L9Z9</accession>
<protein>
    <submittedName>
        <fullName evidence="1">Uncharacterized protein</fullName>
    </submittedName>
</protein>
<sequence>MSRAKERERESRFLRLQLQLQLEPSSLNQILFLQQCHFLLRFSRKFPLHPSCSCFSAVTERKRERLPYSTVLIIPSAANHLVILLI</sequence>
<reference evidence="1" key="1">
    <citation type="submission" date="2019-03" db="EMBL/GenBank/DDBJ databases">
        <authorList>
            <person name="Mank J."/>
            <person name="Almeida P."/>
        </authorList>
    </citation>
    <scope>NUCLEOTIDE SEQUENCE</scope>
    <source>
        <strain evidence="1">78183</strain>
    </source>
</reference>
<name>A0A6N2L9Z9_SALVM</name>
<proteinExistence type="predicted"/>
<dbReference type="AlphaFoldDB" id="A0A6N2L9Z9"/>
<gene>
    <name evidence="1" type="ORF">SVIM_LOCUS199989</name>
</gene>
<dbReference type="EMBL" id="CAADRP010001302">
    <property type="protein sequence ID" value="VFU37605.1"/>
    <property type="molecule type" value="Genomic_DNA"/>
</dbReference>
<evidence type="ECO:0000313" key="1">
    <source>
        <dbReference type="EMBL" id="VFU37605.1"/>
    </source>
</evidence>